<dbReference type="PANTHER" id="PTHR36512:SF3">
    <property type="entry name" value="BLR5678 PROTEIN"/>
    <property type="match status" value="1"/>
</dbReference>
<keyword evidence="3" id="KW-1185">Reference proteome</keyword>
<dbReference type="InterPro" id="IPR016117">
    <property type="entry name" value="ArgJ-like_dom_sf"/>
</dbReference>
<dbReference type="Pfam" id="PF03576">
    <property type="entry name" value="Peptidase_S58"/>
    <property type="match status" value="1"/>
</dbReference>
<reference evidence="2 3" key="1">
    <citation type="submission" date="2019-03" db="EMBL/GenBank/DDBJ databases">
        <title>Genomic Encyclopedia of Type Strains, Phase IV (KMG-IV): sequencing the most valuable type-strain genomes for metagenomic binning, comparative biology and taxonomic classification.</title>
        <authorList>
            <person name="Goeker M."/>
        </authorList>
    </citation>
    <scope>NUCLEOTIDE SEQUENCE [LARGE SCALE GENOMIC DNA]</scope>
    <source>
        <strain evidence="2 3">DSM 25082</strain>
    </source>
</reference>
<gene>
    <name evidence="2" type="ORF">DFR39_102397</name>
</gene>
<sequence>MSLPEAAGGGSICDVPGLRVGHWSSPLRPTGCTVLLCEQGAVAGVDVRGAAPGTRETDLLAPENTVERIHALLLSGGSAFGLDAASGVMRWLLERDHGLAVGPARVPIVPAAVIFDLWVGENPRITPDAAAGYAACEAASRGAPAEGSVGAGAGATVGKLLGFERAMKGGVGSASLRVGDLVVGALVVVNAMGDIHDPADGRLIAGARGDDGHPLGVVQALLQGRPLPGGPLSGSATTLGIVATNAPLSKAGATKLAQIAHDGFARSINPVHSVSDGDTIFALSTARQGGTAVQADARLLGLLAAEVTALAVLRGVSAARGLPGLPAVSELT</sequence>
<dbReference type="SUPFAM" id="SSF56266">
    <property type="entry name" value="DmpA/ArgJ-like"/>
    <property type="match status" value="1"/>
</dbReference>
<dbReference type="Proteomes" id="UP000295357">
    <property type="component" value="Unassembled WGS sequence"/>
</dbReference>
<dbReference type="CDD" id="cd02252">
    <property type="entry name" value="nylC_like"/>
    <property type="match status" value="1"/>
</dbReference>
<protein>
    <submittedName>
        <fullName evidence="2">L-aminopeptidase/D-esterase-like protein</fullName>
    </submittedName>
</protein>
<keyword evidence="2" id="KW-0645">Protease</keyword>
<proteinExistence type="inferred from homology"/>
<keyword evidence="2" id="KW-0378">Hydrolase</keyword>
<dbReference type="AlphaFoldDB" id="A0A4R6NA50"/>
<organism evidence="2 3">
    <name type="scientific">Roseateles asaccharophilus</name>
    <dbReference type="NCBI Taxonomy" id="582607"/>
    <lineage>
        <taxon>Bacteria</taxon>
        <taxon>Pseudomonadati</taxon>
        <taxon>Pseudomonadota</taxon>
        <taxon>Betaproteobacteria</taxon>
        <taxon>Burkholderiales</taxon>
        <taxon>Sphaerotilaceae</taxon>
        <taxon>Roseateles</taxon>
    </lineage>
</organism>
<accession>A0A4R6NA50</accession>
<name>A0A4R6NA50_9BURK</name>
<evidence type="ECO:0000313" key="2">
    <source>
        <dbReference type="EMBL" id="TDP12009.1"/>
    </source>
</evidence>
<dbReference type="PANTHER" id="PTHR36512">
    <property type="entry name" value="D-AMINOPEPTIDASE"/>
    <property type="match status" value="1"/>
</dbReference>
<dbReference type="Gene3D" id="3.60.70.12">
    <property type="entry name" value="L-amino peptidase D-ALA esterase/amidase"/>
    <property type="match status" value="1"/>
</dbReference>
<dbReference type="InterPro" id="IPR005321">
    <property type="entry name" value="Peptidase_S58_DmpA"/>
</dbReference>
<evidence type="ECO:0000256" key="1">
    <source>
        <dbReference type="ARBA" id="ARBA00007068"/>
    </source>
</evidence>
<keyword evidence="2" id="KW-0031">Aminopeptidase</keyword>
<dbReference type="EMBL" id="SNXE01000002">
    <property type="protein sequence ID" value="TDP12009.1"/>
    <property type="molecule type" value="Genomic_DNA"/>
</dbReference>
<comment type="caution">
    <text evidence="2">The sequence shown here is derived from an EMBL/GenBank/DDBJ whole genome shotgun (WGS) entry which is preliminary data.</text>
</comment>
<evidence type="ECO:0000313" key="3">
    <source>
        <dbReference type="Proteomes" id="UP000295357"/>
    </source>
</evidence>
<comment type="similarity">
    <text evidence="1">Belongs to the peptidase S58 family.</text>
</comment>
<dbReference type="RefSeq" id="WP_162849447.1">
    <property type="nucleotide sequence ID" value="NZ_JAUFPJ010000002.1"/>
</dbReference>
<dbReference type="GO" id="GO:0004177">
    <property type="term" value="F:aminopeptidase activity"/>
    <property type="evidence" value="ECO:0007669"/>
    <property type="project" value="UniProtKB-KW"/>
</dbReference>